<evidence type="ECO:0000313" key="3">
    <source>
        <dbReference type="EMBL" id="KAG8046644.1"/>
    </source>
</evidence>
<reference evidence="3" key="2">
    <citation type="submission" date="2021-02" db="EMBL/GenBank/DDBJ databases">
        <authorList>
            <person name="Kimball J.A."/>
            <person name="Haas M.W."/>
            <person name="Macchietto M."/>
            <person name="Kono T."/>
            <person name="Duquette J."/>
            <person name="Shao M."/>
        </authorList>
    </citation>
    <scope>NUCLEOTIDE SEQUENCE</scope>
    <source>
        <tissue evidence="3">Fresh leaf tissue</tissue>
    </source>
</reference>
<dbReference type="Proteomes" id="UP000729402">
    <property type="component" value="Unassembled WGS sequence"/>
</dbReference>
<organism evidence="3 4">
    <name type="scientific">Zizania palustris</name>
    <name type="common">Northern wild rice</name>
    <dbReference type="NCBI Taxonomy" id="103762"/>
    <lineage>
        <taxon>Eukaryota</taxon>
        <taxon>Viridiplantae</taxon>
        <taxon>Streptophyta</taxon>
        <taxon>Embryophyta</taxon>
        <taxon>Tracheophyta</taxon>
        <taxon>Spermatophyta</taxon>
        <taxon>Magnoliopsida</taxon>
        <taxon>Liliopsida</taxon>
        <taxon>Poales</taxon>
        <taxon>Poaceae</taxon>
        <taxon>BOP clade</taxon>
        <taxon>Oryzoideae</taxon>
        <taxon>Oryzeae</taxon>
        <taxon>Zizaniinae</taxon>
        <taxon>Zizania</taxon>
    </lineage>
</organism>
<evidence type="ECO:0000313" key="4">
    <source>
        <dbReference type="Proteomes" id="UP000729402"/>
    </source>
</evidence>
<feature type="region of interest" description="Disordered" evidence="1">
    <location>
        <begin position="301"/>
        <end position="387"/>
    </location>
</feature>
<gene>
    <name evidence="3" type="ORF">GUJ93_ZPchr0008g12447</name>
</gene>
<feature type="compositionally biased region" description="Basic residues" evidence="1">
    <location>
        <begin position="313"/>
        <end position="327"/>
    </location>
</feature>
<proteinExistence type="predicted"/>
<sequence>MAADPQWADLHAGLISRIADCCMLPDYVSCRAVCSAWRAAILPLPSRPLTSVCGDGVEAAGGQPEPLSLGVCSNHAQRWTRLLGVPQPPRFRNATRYRCVGARDGWVALAAATANGRRAGRTIVSLFNPLTGTEIPLHASLFDPKCESAAKIVFSPDPTPRNFAAVSMCRPNRLVVHRSTGGRSSRLTLDTDALMDDADLVDVAYSEDDKVYCLTTNGDVYVLHLNRRRHHSKLGPIEVEPLVVTGTDVFSTPYETISQLTDTKNLVLCNGTLYQVWRRPSGAGSALAAIGSGADSALTAVGSKAKKSELRKTKQGARGRGAGHRRAGAGGAGGVGEAAGAAGRWRGGGGGGEVAGRRRRRGGGGPAAGSAGGRERACGSRGAPAAD</sequence>
<accession>A0A8J5RVZ0</accession>
<dbReference type="PANTHER" id="PTHR34708:SF5">
    <property type="entry name" value="DUF295 DOMAIN-CONTAINING PROTEIN"/>
    <property type="match status" value="1"/>
</dbReference>
<dbReference type="OrthoDB" id="647705at2759"/>
<feature type="compositionally biased region" description="Gly residues" evidence="1">
    <location>
        <begin position="328"/>
        <end position="337"/>
    </location>
</feature>
<feature type="compositionally biased region" description="Gly residues" evidence="1">
    <location>
        <begin position="345"/>
        <end position="354"/>
    </location>
</feature>
<dbReference type="AlphaFoldDB" id="A0A8J5RVZ0"/>
<comment type="caution">
    <text evidence="3">The sequence shown here is derived from an EMBL/GenBank/DDBJ whole genome shotgun (WGS) entry which is preliminary data.</text>
</comment>
<feature type="domain" description="KIB1-4 beta-propeller" evidence="2">
    <location>
        <begin position="90"/>
        <end position="285"/>
    </location>
</feature>
<name>A0A8J5RVZ0_ZIZPA</name>
<reference evidence="3" key="1">
    <citation type="journal article" date="2021" name="bioRxiv">
        <title>Whole Genome Assembly and Annotation of Northern Wild Rice, Zizania palustris L., Supports a Whole Genome Duplication in the Zizania Genus.</title>
        <authorList>
            <person name="Haas M."/>
            <person name="Kono T."/>
            <person name="Macchietto M."/>
            <person name="Millas R."/>
            <person name="McGilp L."/>
            <person name="Shao M."/>
            <person name="Duquette J."/>
            <person name="Hirsch C.N."/>
            <person name="Kimball J."/>
        </authorList>
    </citation>
    <scope>NUCLEOTIDE SEQUENCE</scope>
    <source>
        <tissue evidence="3">Fresh leaf tissue</tissue>
    </source>
</reference>
<evidence type="ECO:0000256" key="1">
    <source>
        <dbReference type="SAM" id="MobiDB-lite"/>
    </source>
</evidence>
<protein>
    <recommendedName>
        <fullName evidence="2">KIB1-4 beta-propeller domain-containing protein</fullName>
    </recommendedName>
</protein>
<evidence type="ECO:0000259" key="2">
    <source>
        <dbReference type="Pfam" id="PF03478"/>
    </source>
</evidence>
<keyword evidence="4" id="KW-1185">Reference proteome</keyword>
<feature type="compositionally biased region" description="Gly residues" evidence="1">
    <location>
        <begin position="363"/>
        <end position="372"/>
    </location>
</feature>
<dbReference type="PANTHER" id="PTHR34708">
    <property type="entry name" value="OS07G0440000 PROTEIN"/>
    <property type="match status" value="1"/>
</dbReference>
<dbReference type="EMBL" id="JAAALK010000290">
    <property type="protein sequence ID" value="KAG8046644.1"/>
    <property type="molecule type" value="Genomic_DNA"/>
</dbReference>
<dbReference type="Pfam" id="PF03478">
    <property type="entry name" value="Beta-prop_KIB1-4"/>
    <property type="match status" value="1"/>
</dbReference>
<dbReference type="InterPro" id="IPR005174">
    <property type="entry name" value="KIB1-4_b-propeller"/>
</dbReference>